<evidence type="ECO:0000256" key="1">
    <source>
        <dbReference type="ARBA" id="ARBA00004251"/>
    </source>
</evidence>
<evidence type="ECO:0000256" key="8">
    <source>
        <dbReference type="SAM" id="Phobius"/>
    </source>
</evidence>
<dbReference type="InterPro" id="IPR056953">
    <property type="entry name" value="CUT_N"/>
</dbReference>
<reference evidence="10" key="1">
    <citation type="submission" date="2014-07" db="EMBL/GenBank/DDBJ databases">
        <authorList>
            <person name="Martin A.A"/>
            <person name="De Silva N."/>
        </authorList>
    </citation>
    <scope>NUCLEOTIDE SEQUENCE</scope>
</reference>
<evidence type="ECO:0000256" key="3">
    <source>
        <dbReference type="ARBA" id="ARBA00022475"/>
    </source>
</evidence>
<feature type="transmembrane region" description="Helical" evidence="8">
    <location>
        <begin position="493"/>
        <end position="520"/>
    </location>
</feature>
<proteinExistence type="predicted"/>
<dbReference type="STRING" id="75913.A0A0K0FUS6"/>
<evidence type="ECO:0000256" key="4">
    <source>
        <dbReference type="ARBA" id="ARBA00022692"/>
    </source>
</evidence>
<keyword evidence="3" id="KW-1003">Cell membrane</keyword>
<dbReference type="PANTHER" id="PTHR22907:SF12">
    <property type="entry name" value="ZP DOMAIN-CONTAINING PROTEIN"/>
    <property type="match status" value="1"/>
</dbReference>
<name>A0A0K0FUS6_STRVS</name>
<organism evidence="10 11">
    <name type="scientific">Strongyloides venezuelensis</name>
    <name type="common">Threadworm</name>
    <dbReference type="NCBI Taxonomy" id="75913"/>
    <lineage>
        <taxon>Eukaryota</taxon>
        <taxon>Metazoa</taxon>
        <taxon>Ecdysozoa</taxon>
        <taxon>Nematoda</taxon>
        <taxon>Chromadorea</taxon>
        <taxon>Rhabditida</taxon>
        <taxon>Tylenchina</taxon>
        <taxon>Panagrolaimomorpha</taxon>
        <taxon>Strongyloidoidea</taxon>
        <taxon>Strongyloididae</taxon>
        <taxon>Strongyloides</taxon>
    </lineage>
</organism>
<dbReference type="InterPro" id="IPR057475">
    <property type="entry name" value="CUT_C"/>
</dbReference>
<dbReference type="Pfam" id="PF25057">
    <property type="entry name" value="CUT_N"/>
    <property type="match status" value="1"/>
</dbReference>
<dbReference type="GO" id="GO:0005886">
    <property type="term" value="C:plasma membrane"/>
    <property type="evidence" value="ECO:0007669"/>
    <property type="project" value="UniProtKB-SubCell"/>
</dbReference>
<evidence type="ECO:0000313" key="11">
    <source>
        <dbReference type="WBParaSite" id="SVE_1608900.1"/>
    </source>
</evidence>
<reference evidence="11" key="2">
    <citation type="submission" date="2015-08" db="UniProtKB">
        <authorList>
            <consortium name="WormBaseParasite"/>
        </authorList>
    </citation>
    <scope>IDENTIFICATION</scope>
</reference>
<dbReference type="SMART" id="SM00241">
    <property type="entry name" value="ZP"/>
    <property type="match status" value="1"/>
</dbReference>
<sequence>MLTEGVSIDNQIIGVPLIQCTDNSIVFSIKTKNIFRGNIYVKGQYGLESCRHEYFQNSETSATFTVRLGDCGMKRVRQLQPHGVNYILVFVATFHPQFVTVVDRAFNVRCFYAQADTEVHSVVDIGNLQIENLEQASTHIPNCAYSVRMNSVDGQPVKFARIGDQLVHRWECDNSEYGILVKNCYVGDGGSTTVQVVDSRGCPIFSPVIQGQITYSDNLKLAFVPVWAYKFPDRSQIYFKCQIQVCNIRENECLGVTPPNCPIITRHDFVPNAFINPNVDPDKIIGTFTADELPPTTRNDIIEDGNKGIINNNINHTVIPPLLRDAVNKIVRSVHDVKTFKQLLANPFKRQKLTSILLNDTSGVKRRNTSATDNDMDMIDKPKITKIRPKSEHILETLNRVKRNLSIFKNKKSDNNKTFSDFNILKKKLVDVTADPVIVSDPEILTKEGKSFTENKTQFTKYLQRQTTTLSPSSVNLISESSESSLWCLHRTLLTFLISIIILLIVVLIILISSLLILFYRLRHGYNVSKGFYNCKAVETNDNNIIPFLAKRSQTTIPSDNIKKFTTKNINNEFIYSKRY</sequence>
<evidence type="ECO:0000256" key="2">
    <source>
        <dbReference type="ARBA" id="ARBA00022460"/>
    </source>
</evidence>
<keyword evidence="7 8" id="KW-0472">Membrane</keyword>
<dbReference type="AlphaFoldDB" id="A0A0K0FUS6"/>
<evidence type="ECO:0000256" key="7">
    <source>
        <dbReference type="ARBA" id="ARBA00023136"/>
    </source>
</evidence>
<keyword evidence="2" id="KW-0193">Cuticle</keyword>
<evidence type="ECO:0000256" key="5">
    <source>
        <dbReference type="ARBA" id="ARBA00022729"/>
    </source>
</evidence>
<feature type="domain" description="ZP" evidence="9">
    <location>
        <begin position="19"/>
        <end position="260"/>
    </location>
</feature>
<protein>
    <submittedName>
        <fullName evidence="11">ZP domain-containing protein</fullName>
    </submittedName>
</protein>
<dbReference type="InterPro" id="IPR001507">
    <property type="entry name" value="ZP_dom"/>
</dbReference>
<keyword evidence="4 8" id="KW-0812">Transmembrane</keyword>
<dbReference type="WBParaSite" id="SVE_1608900.1">
    <property type="protein sequence ID" value="SVE_1608900.1"/>
    <property type="gene ID" value="SVE_1608900"/>
</dbReference>
<comment type="subcellular location">
    <subcellularLocation>
        <location evidence="1">Cell membrane</location>
        <topology evidence="1">Single-pass type I membrane protein</topology>
    </subcellularLocation>
</comment>
<dbReference type="PANTHER" id="PTHR22907">
    <property type="entry name" value="GH04558P"/>
    <property type="match status" value="1"/>
</dbReference>
<dbReference type="GO" id="GO:0042302">
    <property type="term" value="F:structural constituent of cuticle"/>
    <property type="evidence" value="ECO:0007669"/>
    <property type="project" value="UniProtKB-KW"/>
</dbReference>
<evidence type="ECO:0000256" key="6">
    <source>
        <dbReference type="ARBA" id="ARBA00022989"/>
    </source>
</evidence>
<dbReference type="PROSITE" id="PS51034">
    <property type="entry name" value="ZP_2"/>
    <property type="match status" value="1"/>
</dbReference>
<evidence type="ECO:0000313" key="10">
    <source>
        <dbReference type="Proteomes" id="UP000035680"/>
    </source>
</evidence>
<keyword evidence="6 8" id="KW-1133">Transmembrane helix</keyword>
<keyword evidence="5" id="KW-0732">Signal</keyword>
<dbReference type="Proteomes" id="UP000035680">
    <property type="component" value="Unassembled WGS sequence"/>
</dbReference>
<evidence type="ECO:0000259" key="9">
    <source>
        <dbReference type="PROSITE" id="PS51034"/>
    </source>
</evidence>
<dbReference type="Pfam" id="PF25301">
    <property type="entry name" value="CUT_C"/>
    <property type="match status" value="1"/>
</dbReference>
<dbReference type="InterPro" id="IPR051962">
    <property type="entry name" value="Cuticlin"/>
</dbReference>
<keyword evidence="10" id="KW-1185">Reference proteome</keyword>
<accession>A0A0K0FUS6</accession>